<dbReference type="Pfam" id="PF00743">
    <property type="entry name" value="FMO-like"/>
    <property type="match status" value="2"/>
</dbReference>
<protein>
    <submittedName>
        <fullName evidence="9">FAD/NAD(P)-binding domain-containing protein</fullName>
    </submittedName>
</protein>
<comment type="cofactor">
    <cofactor evidence="1">
        <name>FAD</name>
        <dbReference type="ChEBI" id="CHEBI:57692"/>
    </cofactor>
</comment>
<evidence type="ECO:0000256" key="5">
    <source>
        <dbReference type="ARBA" id="ARBA00022857"/>
    </source>
</evidence>
<dbReference type="PRINTS" id="PR00370">
    <property type="entry name" value="FMOXYGENASE"/>
</dbReference>
<dbReference type="SUPFAM" id="SSF51905">
    <property type="entry name" value="FAD/NAD(P)-binding domain"/>
    <property type="match status" value="2"/>
</dbReference>
<sequence length="495" mass="55855">MAGTTYLRAKSIAIVGAGPSGVAAAKYLIAEKAFDRITLFEQRAKAGGIWNHTDHQHDEDIFQIPQTDPRGKNQDPIWQSKPYKVSSIDATSSIPISQPKASFISPIYDDLETNNPRPLMQFTGQKWPPNTPLYPRHETVRAHVEAYGEDVQHLVQYETQVVNVDPVNGSDWKVTVRNLHSNNQSTEIFNAVIVANGHFIVPQIPDIPGIREWNERYPGSITHSKYYRRASDFAGKKVIVVGSSASGSDISLQICQSSQKPLLWSCRSPPPAMMTTPLRRELPPISKFIAADRSVEFEDGTVEKDIDAILFATGYLYSLPFLENLQPKLITDGSHVNHTYQHLIYTPRPTLSFLVLNQRVTPFIVAEAQSAVLARILSGRLPLPEKTAMEEWERKTLSETSVPRNFHLLPTPKDAQYMNDMSNWALSALPREGLENEGKGKIPPRWGEYEFWCRENFPAIRKAFMEFGEERLKVIELADVGFGYDDFLKHKGSRL</sequence>
<dbReference type="InterPro" id="IPR000960">
    <property type="entry name" value="Flavin_mOase"/>
</dbReference>
<dbReference type="GO" id="GO:0050661">
    <property type="term" value="F:NADP binding"/>
    <property type="evidence" value="ECO:0007669"/>
    <property type="project" value="InterPro"/>
</dbReference>
<dbReference type="OrthoDB" id="66881at2759"/>
<evidence type="ECO:0000256" key="6">
    <source>
        <dbReference type="ARBA" id="ARBA00023002"/>
    </source>
</evidence>
<dbReference type="Gene3D" id="3.50.50.60">
    <property type="entry name" value="FAD/NAD(P)-binding domain"/>
    <property type="match status" value="2"/>
</dbReference>
<dbReference type="STRING" id="97972.A0A2V1DME4"/>
<dbReference type="FunFam" id="3.50.50.60:FF:000138">
    <property type="entry name" value="Flavin-containing monooxygenase"/>
    <property type="match status" value="1"/>
</dbReference>
<dbReference type="InterPro" id="IPR038732">
    <property type="entry name" value="HpyO/CreE_NAD-binding"/>
</dbReference>
<comment type="similarity">
    <text evidence="2">Belongs to the FMO family.</text>
</comment>
<dbReference type="GO" id="GO:0050660">
    <property type="term" value="F:flavin adenine dinucleotide binding"/>
    <property type="evidence" value="ECO:0007669"/>
    <property type="project" value="InterPro"/>
</dbReference>
<evidence type="ECO:0000256" key="3">
    <source>
        <dbReference type="ARBA" id="ARBA00022630"/>
    </source>
</evidence>
<feature type="domain" description="FAD-dependent urate hydroxylase HpyO/Asp monooxygenase CreE-like FAD/NAD(P)-binding" evidence="8">
    <location>
        <begin position="13"/>
        <end position="55"/>
    </location>
</feature>
<keyword evidence="5" id="KW-0521">NADP</keyword>
<dbReference type="EMBL" id="KZ805395">
    <property type="protein sequence ID" value="PVH99270.1"/>
    <property type="molecule type" value="Genomic_DNA"/>
</dbReference>
<proteinExistence type="inferred from homology"/>
<evidence type="ECO:0000256" key="4">
    <source>
        <dbReference type="ARBA" id="ARBA00022827"/>
    </source>
</evidence>
<evidence type="ECO:0000256" key="7">
    <source>
        <dbReference type="ARBA" id="ARBA00023033"/>
    </source>
</evidence>
<organism evidence="9 10">
    <name type="scientific">Periconia macrospinosa</name>
    <dbReference type="NCBI Taxonomy" id="97972"/>
    <lineage>
        <taxon>Eukaryota</taxon>
        <taxon>Fungi</taxon>
        <taxon>Dikarya</taxon>
        <taxon>Ascomycota</taxon>
        <taxon>Pezizomycotina</taxon>
        <taxon>Dothideomycetes</taxon>
        <taxon>Pleosporomycetidae</taxon>
        <taxon>Pleosporales</taxon>
        <taxon>Massarineae</taxon>
        <taxon>Periconiaceae</taxon>
        <taxon>Periconia</taxon>
    </lineage>
</organism>
<keyword evidence="3" id="KW-0285">Flavoprotein</keyword>
<dbReference type="Proteomes" id="UP000244855">
    <property type="component" value="Unassembled WGS sequence"/>
</dbReference>
<keyword evidence="6" id="KW-0560">Oxidoreductase</keyword>
<dbReference type="Pfam" id="PF13454">
    <property type="entry name" value="NAD_binding_9"/>
    <property type="match status" value="1"/>
</dbReference>
<name>A0A2V1DME4_9PLEO</name>
<gene>
    <name evidence="9" type="ORF">DM02DRAFT_729290</name>
</gene>
<reference evidence="9 10" key="1">
    <citation type="journal article" date="2018" name="Sci. Rep.">
        <title>Comparative genomics provides insights into the lifestyle and reveals functional heterogeneity of dark septate endophytic fungi.</title>
        <authorList>
            <person name="Knapp D.G."/>
            <person name="Nemeth J.B."/>
            <person name="Barry K."/>
            <person name="Hainaut M."/>
            <person name="Henrissat B."/>
            <person name="Johnson J."/>
            <person name="Kuo A."/>
            <person name="Lim J.H.P."/>
            <person name="Lipzen A."/>
            <person name="Nolan M."/>
            <person name="Ohm R.A."/>
            <person name="Tamas L."/>
            <person name="Grigoriev I.V."/>
            <person name="Spatafora J.W."/>
            <person name="Nagy L.G."/>
            <person name="Kovacs G.M."/>
        </authorList>
    </citation>
    <scope>NUCLEOTIDE SEQUENCE [LARGE SCALE GENOMIC DNA]</scope>
    <source>
        <strain evidence="9 10">DSE2036</strain>
    </source>
</reference>
<dbReference type="PANTHER" id="PTHR23023">
    <property type="entry name" value="DIMETHYLANILINE MONOOXYGENASE"/>
    <property type="match status" value="1"/>
</dbReference>
<evidence type="ECO:0000256" key="1">
    <source>
        <dbReference type="ARBA" id="ARBA00001974"/>
    </source>
</evidence>
<dbReference type="AlphaFoldDB" id="A0A2V1DME4"/>
<evidence type="ECO:0000313" key="9">
    <source>
        <dbReference type="EMBL" id="PVH99270.1"/>
    </source>
</evidence>
<dbReference type="InterPro" id="IPR050346">
    <property type="entry name" value="FMO-like"/>
</dbReference>
<keyword evidence="10" id="KW-1185">Reference proteome</keyword>
<dbReference type="GO" id="GO:0004499">
    <property type="term" value="F:N,N-dimethylaniline monooxygenase activity"/>
    <property type="evidence" value="ECO:0007669"/>
    <property type="project" value="InterPro"/>
</dbReference>
<dbReference type="InterPro" id="IPR020946">
    <property type="entry name" value="Flavin_mOase-like"/>
</dbReference>
<evidence type="ECO:0000259" key="8">
    <source>
        <dbReference type="Pfam" id="PF13454"/>
    </source>
</evidence>
<evidence type="ECO:0000313" key="10">
    <source>
        <dbReference type="Proteomes" id="UP000244855"/>
    </source>
</evidence>
<accession>A0A2V1DME4</accession>
<dbReference type="InterPro" id="IPR036188">
    <property type="entry name" value="FAD/NAD-bd_sf"/>
</dbReference>
<evidence type="ECO:0000256" key="2">
    <source>
        <dbReference type="ARBA" id="ARBA00009183"/>
    </source>
</evidence>
<keyword evidence="7" id="KW-0503">Monooxygenase</keyword>
<keyword evidence="4" id="KW-0274">FAD</keyword>